<dbReference type="Pfam" id="PF20434">
    <property type="entry name" value="BD-FAE"/>
    <property type="match status" value="1"/>
</dbReference>
<dbReference type="GO" id="GO:0004806">
    <property type="term" value="F:triacylglycerol lipase activity"/>
    <property type="evidence" value="ECO:0007669"/>
    <property type="project" value="TreeGrafter"/>
</dbReference>
<protein>
    <submittedName>
        <fullName evidence="4">Carboxylesterase NlhH</fullName>
        <ecNumber evidence="4">3.1.1.1</ecNumber>
    </submittedName>
</protein>
<organism evidence="4 5">
    <name type="scientific">Gimesia alba</name>
    <dbReference type="NCBI Taxonomy" id="2527973"/>
    <lineage>
        <taxon>Bacteria</taxon>
        <taxon>Pseudomonadati</taxon>
        <taxon>Planctomycetota</taxon>
        <taxon>Planctomycetia</taxon>
        <taxon>Planctomycetales</taxon>
        <taxon>Planctomycetaceae</taxon>
        <taxon>Gimesia</taxon>
    </lineage>
</organism>
<feature type="domain" description="BD-FAE-like" evidence="3">
    <location>
        <begin position="79"/>
        <end position="269"/>
    </location>
</feature>
<dbReference type="EC" id="3.1.1.1" evidence="4"/>
<keyword evidence="2 4" id="KW-0378">Hydrolase</keyword>
<evidence type="ECO:0000313" key="4">
    <source>
        <dbReference type="EMBL" id="QDT41390.1"/>
    </source>
</evidence>
<reference evidence="4 5" key="1">
    <citation type="submission" date="2019-02" db="EMBL/GenBank/DDBJ databases">
        <title>Deep-cultivation of Planctomycetes and their phenomic and genomic characterization uncovers novel biology.</title>
        <authorList>
            <person name="Wiegand S."/>
            <person name="Jogler M."/>
            <person name="Boedeker C."/>
            <person name="Pinto D."/>
            <person name="Vollmers J."/>
            <person name="Rivas-Marin E."/>
            <person name="Kohn T."/>
            <person name="Peeters S.H."/>
            <person name="Heuer A."/>
            <person name="Rast P."/>
            <person name="Oberbeckmann S."/>
            <person name="Bunk B."/>
            <person name="Jeske O."/>
            <person name="Meyerdierks A."/>
            <person name="Storesund J.E."/>
            <person name="Kallscheuer N."/>
            <person name="Luecker S."/>
            <person name="Lage O.M."/>
            <person name="Pohl T."/>
            <person name="Merkel B.J."/>
            <person name="Hornburger P."/>
            <person name="Mueller R.-W."/>
            <person name="Bruemmer F."/>
            <person name="Labrenz M."/>
            <person name="Spormann A.M."/>
            <person name="Op den Camp H."/>
            <person name="Overmann J."/>
            <person name="Amann R."/>
            <person name="Jetten M.S.M."/>
            <person name="Mascher T."/>
            <person name="Medema M.H."/>
            <person name="Devos D.P."/>
            <person name="Kaster A.-K."/>
            <person name="Ovreas L."/>
            <person name="Rohde M."/>
            <person name="Galperin M.Y."/>
            <person name="Jogler C."/>
        </authorList>
    </citation>
    <scope>NUCLEOTIDE SEQUENCE [LARGE SCALE GENOMIC DNA]</scope>
    <source>
        <strain evidence="4 5">Pan241w</strain>
    </source>
</reference>
<accession>A0A517RBY0</accession>
<name>A0A517RBY0_9PLAN</name>
<dbReference type="EMBL" id="CP036269">
    <property type="protein sequence ID" value="QDT41390.1"/>
    <property type="molecule type" value="Genomic_DNA"/>
</dbReference>
<dbReference type="Gene3D" id="3.40.50.1820">
    <property type="entry name" value="alpha/beta hydrolase"/>
    <property type="match status" value="1"/>
</dbReference>
<evidence type="ECO:0000313" key="5">
    <source>
        <dbReference type="Proteomes" id="UP000317171"/>
    </source>
</evidence>
<proteinExistence type="inferred from homology"/>
<evidence type="ECO:0000259" key="3">
    <source>
        <dbReference type="Pfam" id="PF20434"/>
    </source>
</evidence>
<dbReference type="AlphaFoldDB" id="A0A517RBY0"/>
<sequence length="319" mass="35156">MIRHQTIGFIIFCRNINNMNSISRQALILFSLIGLMGQSFETTVEAADNKRATKGKAWKPLKGAEFKVYKPTEQGDLHLNIFKPKDWKAGDSRPAIVFFFGGGWTGGSPSQFEPHCKHLASKGMVACAAEYRIKSKHKTTPFECVADGKSAVRWIRQHAAELGIDPNRIVAGGGSAGGHVAACTGTVVGFEESNENQNISSAPNAMALFNPVVDTTETGWKGGPRQLGERCKEISPIHFIRKDLPPTIIFHGTADTTVLFENVERFTKQMKENGNRCELVGYKDQGHGFFNLSKNKANYDSTIEKLDAFLTSLGYLNQK</sequence>
<dbReference type="InterPro" id="IPR050300">
    <property type="entry name" value="GDXG_lipolytic_enzyme"/>
</dbReference>
<comment type="similarity">
    <text evidence="1">Belongs to the 'GDXG' lipolytic enzyme family.</text>
</comment>
<keyword evidence="5" id="KW-1185">Reference proteome</keyword>
<dbReference type="SUPFAM" id="SSF53474">
    <property type="entry name" value="alpha/beta-Hydrolases"/>
    <property type="match status" value="1"/>
</dbReference>
<gene>
    <name evidence="4" type="primary">nlhH_1</name>
    <name evidence="4" type="ORF">Pan241w_14500</name>
</gene>
<dbReference type="PANTHER" id="PTHR48081:SF30">
    <property type="entry name" value="ACETYL-HYDROLASE LIPR-RELATED"/>
    <property type="match status" value="1"/>
</dbReference>
<dbReference type="KEGG" id="gaz:Pan241w_14500"/>
<dbReference type="InterPro" id="IPR029058">
    <property type="entry name" value="AB_hydrolase_fold"/>
</dbReference>
<dbReference type="Proteomes" id="UP000317171">
    <property type="component" value="Chromosome"/>
</dbReference>
<dbReference type="InterPro" id="IPR049492">
    <property type="entry name" value="BD-FAE-like_dom"/>
</dbReference>
<evidence type="ECO:0000256" key="1">
    <source>
        <dbReference type="ARBA" id="ARBA00010515"/>
    </source>
</evidence>
<dbReference type="PANTHER" id="PTHR48081">
    <property type="entry name" value="AB HYDROLASE SUPERFAMILY PROTEIN C4A8.06C"/>
    <property type="match status" value="1"/>
</dbReference>
<dbReference type="GO" id="GO:0106435">
    <property type="term" value="F:carboxylesterase activity"/>
    <property type="evidence" value="ECO:0007669"/>
    <property type="project" value="UniProtKB-EC"/>
</dbReference>
<evidence type="ECO:0000256" key="2">
    <source>
        <dbReference type="ARBA" id="ARBA00022801"/>
    </source>
</evidence>